<comment type="caution">
    <text evidence="1">The sequence shown here is derived from an EMBL/GenBank/DDBJ whole genome shotgun (WGS) entry which is preliminary data.</text>
</comment>
<dbReference type="Proteomes" id="UP000236893">
    <property type="component" value="Unassembled WGS sequence"/>
</dbReference>
<dbReference type="NCBIfam" id="TIGR03519">
    <property type="entry name" value="T9SS_PorP_fam"/>
    <property type="match status" value="1"/>
</dbReference>
<sequence length="310" mass="34498">MKNLLLTFILLLLGGFVYSQQRPQYTLYMQNNYILNPAIAGIEDYYDMKLSYRSQWVGLEAAPKTGYLSFQMPIGDVDDRHHGIGGNIVSDKTGPTSRLSFDGSYAYHLPISGAMKVSFGVSAGFTQYTTDASLLNPADPNDPAIANSRISQFLPDVSAGIWLYSDKFYVGASGLQLVPVTLNYGSAANNTDDNRYRAHYFFTGGYRFPIGYDFLATPSIMIKWIDPAPASMDFNFKLMYQETVWAGVSYRKADSFSALLGVNISSLINVAYSYDYGVNELTDFHKGSHEVILGLQLNNSGRLKCPRNVW</sequence>
<keyword evidence="2" id="KW-1185">Reference proteome</keyword>
<proteinExistence type="predicted"/>
<evidence type="ECO:0000313" key="1">
    <source>
        <dbReference type="EMBL" id="POY34881.1"/>
    </source>
</evidence>
<dbReference type="EMBL" id="PQVF01000017">
    <property type="protein sequence ID" value="POY34881.1"/>
    <property type="molecule type" value="Genomic_DNA"/>
</dbReference>
<protein>
    <recommendedName>
        <fullName evidence="3">Type IX secretion system membrane protein PorP/SprF</fullName>
    </recommendedName>
</protein>
<dbReference type="OrthoDB" id="1493187at2"/>
<dbReference type="AlphaFoldDB" id="A0A2S4ZWZ0"/>
<evidence type="ECO:0000313" key="2">
    <source>
        <dbReference type="Proteomes" id="UP000236893"/>
    </source>
</evidence>
<organism evidence="1 2">
    <name type="scientific">Solitalea longa</name>
    <dbReference type="NCBI Taxonomy" id="2079460"/>
    <lineage>
        <taxon>Bacteria</taxon>
        <taxon>Pseudomonadati</taxon>
        <taxon>Bacteroidota</taxon>
        <taxon>Sphingobacteriia</taxon>
        <taxon>Sphingobacteriales</taxon>
        <taxon>Sphingobacteriaceae</taxon>
        <taxon>Solitalea</taxon>
    </lineage>
</organism>
<reference evidence="1 2" key="1">
    <citation type="submission" date="2018-01" db="EMBL/GenBank/DDBJ databases">
        <authorList>
            <person name="Gaut B.S."/>
            <person name="Morton B.R."/>
            <person name="Clegg M.T."/>
            <person name="Duvall M.R."/>
        </authorList>
    </citation>
    <scope>NUCLEOTIDE SEQUENCE [LARGE SCALE GENOMIC DNA]</scope>
    <source>
        <strain evidence="1 2">HR-AV</strain>
    </source>
</reference>
<dbReference type="Pfam" id="PF11751">
    <property type="entry name" value="PorP_SprF"/>
    <property type="match status" value="1"/>
</dbReference>
<gene>
    <name evidence="1" type="ORF">C3K47_18185</name>
</gene>
<dbReference type="RefSeq" id="WP_103790591.1">
    <property type="nucleotide sequence ID" value="NZ_PQVF01000017.1"/>
</dbReference>
<name>A0A2S4ZWZ0_9SPHI</name>
<accession>A0A2S4ZWZ0</accession>
<evidence type="ECO:0008006" key="3">
    <source>
        <dbReference type="Google" id="ProtNLM"/>
    </source>
</evidence>
<dbReference type="InterPro" id="IPR019861">
    <property type="entry name" value="PorP/SprF_Bacteroidetes"/>
</dbReference>